<accession>A0A1D3MXC1</accession>
<dbReference type="PATRIC" id="fig|86662.28.peg.5869"/>
<sequence length="414" mass="46720">MNNKNEKSFRYAGEFEKQKAVMLCWPAEAYSAKEYNVHDVFVEVIKNLVGEVEVFVNCGVEGTITICKKTLSNAGIDIDRVQFTQFADVSCWARDYGADILIDDKGNMRLVNFKFNQYGLTDDKEPTSFETAKIAPHQAIELGCFDIVNSDLISEGGDKEFNGNGVLMTIEDTEVTKRNPQYSKEQVEEEFKRLFNLEKVIWIPHATFDDEEMLDGILDVVDGEPVYRSASANGHIDEMCRFVNENTILLAEVSEEEAEKLNSAQITKECLDKAYEVLKNATDINGEKFKIVRIPCPEPIYITAELGDEIYDLWQWCKELEGATDTLRDGSPFPSGKIKMQPALSYCNFLIVNGIVLGQSYWKEGLPEIIKEKDEQAKKVLETIFPDRKVITINTTALNILGGGIHCITKNIPN</sequence>
<protein>
    <submittedName>
        <fullName evidence="2">Agmatine deiminase</fullName>
        <ecNumber evidence="2">3.5.3.12</ecNumber>
    </submittedName>
</protein>
<dbReference type="PANTHER" id="PTHR31377">
    <property type="entry name" value="AGMATINE DEIMINASE-RELATED"/>
    <property type="match status" value="1"/>
</dbReference>
<evidence type="ECO:0000313" key="2">
    <source>
        <dbReference type="EMBL" id="OFD87441.1"/>
    </source>
</evidence>
<dbReference type="Pfam" id="PF04371">
    <property type="entry name" value="PAD_porph"/>
    <property type="match status" value="1"/>
</dbReference>
<dbReference type="InterPro" id="IPR007466">
    <property type="entry name" value="Peptidyl-Arg-deiminase_porph"/>
</dbReference>
<comment type="caution">
    <text evidence="2">The sequence shown here is derived from an EMBL/GenBank/DDBJ whole genome shotgun (WGS) entry which is preliminary data.</text>
</comment>
<dbReference type="EC" id="3.5.3.12" evidence="2"/>
<dbReference type="PANTHER" id="PTHR31377:SF0">
    <property type="entry name" value="AGMATINE DEIMINASE-RELATED"/>
    <property type="match status" value="1"/>
</dbReference>
<dbReference type="SUPFAM" id="SSF55909">
    <property type="entry name" value="Pentein"/>
    <property type="match status" value="1"/>
</dbReference>
<keyword evidence="1 2" id="KW-0378">Hydrolase</keyword>
<name>A0A1D3MXC1_BACMY</name>
<organism evidence="2 3">
    <name type="scientific">Bacillus mycoides</name>
    <dbReference type="NCBI Taxonomy" id="1405"/>
    <lineage>
        <taxon>Bacteria</taxon>
        <taxon>Bacillati</taxon>
        <taxon>Bacillota</taxon>
        <taxon>Bacilli</taxon>
        <taxon>Bacillales</taxon>
        <taxon>Bacillaceae</taxon>
        <taxon>Bacillus</taxon>
        <taxon>Bacillus cereus group</taxon>
    </lineage>
</organism>
<dbReference type="Gene3D" id="3.75.10.10">
    <property type="entry name" value="L-arginine/glycine Amidinotransferase, Chain A"/>
    <property type="match status" value="1"/>
</dbReference>
<dbReference type="Proteomes" id="UP000175835">
    <property type="component" value="Unassembled WGS sequence"/>
</dbReference>
<dbReference type="RefSeq" id="WP_002114579.1">
    <property type="nucleotide sequence ID" value="NZ_FMJF01000054.1"/>
</dbReference>
<dbReference type="EMBL" id="LXLX01000086">
    <property type="protein sequence ID" value="OFD87441.1"/>
    <property type="molecule type" value="Genomic_DNA"/>
</dbReference>
<proteinExistence type="predicted"/>
<dbReference type="AlphaFoldDB" id="A0A1D3MXC1"/>
<reference evidence="2 3" key="1">
    <citation type="submission" date="2016-05" db="EMBL/GenBank/DDBJ databases">
        <title>Bacillus thuringiensis and Bacillus weihenstephanensis as novel biocontrol agents of wilt causing Verticillium species.</title>
        <authorList>
            <person name="Hollensteiner J."/>
            <person name="Wemheuer F."/>
            <person name="Harting R."/>
            <person name="Kolarzyk A."/>
            <person name="Diaz-Valerio S."/>
            <person name="Poehlein A."/>
            <person name="Brzuszkiewicz E."/>
            <person name="Nesemann K."/>
            <person name="Braus-Stromeyer S."/>
            <person name="Braus G."/>
            <person name="Daniel R."/>
            <person name="Liesegang H."/>
        </authorList>
    </citation>
    <scope>NUCLEOTIDE SEQUENCE [LARGE SCALE GENOMIC DNA]</scope>
    <source>
        <strain evidence="2 3">GOE11</strain>
    </source>
</reference>
<evidence type="ECO:0000313" key="3">
    <source>
        <dbReference type="Proteomes" id="UP000175835"/>
    </source>
</evidence>
<evidence type="ECO:0000256" key="1">
    <source>
        <dbReference type="ARBA" id="ARBA00022801"/>
    </source>
</evidence>
<gene>
    <name evidence="2" type="primary">aguA</name>
    <name evidence="2" type="ORF">BWGOE11_57020</name>
</gene>
<dbReference type="GO" id="GO:0047632">
    <property type="term" value="F:agmatine deiminase activity"/>
    <property type="evidence" value="ECO:0007669"/>
    <property type="project" value="UniProtKB-EC"/>
</dbReference>
<dbReference type="GO" id="GO:0009446">
    <property type="term" value="P:putrescine biosynthetic process"/>
    <property type="evidence" value="ECO:0007669"/>
    <property type="project" value="InterPro"/>
</dbReference>
<dbReference type="GO" id="GO:0004668">
    <property type="term" value="F:protein-arginine deiminase activity"/>
    <property type="evidence" value="ECO:0007669"/>
    <property type="project" value="InterPro"/>
</dbReference>